<dbReference type="GO" id="GO:0003735">
    <property type="term" value="F:structural constituent of ribosome"/>
    <property type="evidence" value="ECO:0007669"/>
    <property type="project" value="InterPro"/>
</dbReference>
<name>A0AAU7QRA1_9FLAO</name>
<evidence type="ECO:0000256" key="3">
    <source>
        <dbReference type="ARBA" id="ARBA00023274"/>
    </source>
</evidence>
<evidence type="ECO:0000313" key="4">
    <source>
        <dbReference type="EMBL" id="XBT18383.1"/>
    </source>
</evidence>
<protein>
    <submittedName>
        <fullName evidence="4">50S ribosomal protein L31</fullName>
    </submittedName>
</protein>
<reference evidence="4" key="1">
    <citation type="submission" date="2024-06" db="EMBL/GenBank/DDBJ databases">
        <title>Diversity, functionality, and evolutionary history of bacterial symbionts in false click beetles (Coleoptera, Throscidae).</title>
        <authorList>
            <person name="Wierz J.C."/>
            <person name="Malm H."/>
            <person name="Kaltenpoth M."/>
            <person name="Engl T."/>
        </authorList>
    </citation>
    <scope>NUCLEOTIDE SEQUENCE</scope>
    <source>
        <strain evidence="4">Tduv</strain>
    </source>
</reference>
<dbReference type="SUPFAM" id="SSF143800">
    <property type="entry name" value="L28p-like"/>
    <property type="match status" value="1"/>
</dbReference>
<dbReference type="PRINTS" id="PR01249">
    <property type="entry name" value="RIBOSOMALL31"/>
</dbReference>
<evidence type="ECO:0000256" key="1">
    <source>
        <dbReference type="ARBA" id="ARBA00011838"/>
    </source>
</evidence>
<dbReference type="InterPro" id="IPR042105">
    <property type="entry name" value="Ribosomal_bL31_sf"/>
</dbReference>
<keyword evidence="3" id="KW-0687">Ribonucleoprotein</keyword>
<comment type="subunit">
    <text evidence="1">Part of the 50S ribosomal subunit.</text>
</comment>
<dbReference type="AlphaFoldDB" id="A0AAU7QRA1"/>
<sequence>MKNRLTVFKDISNNNYYIYLSTIKSKKFIYINNIKYPLYKIEISSSSHPFYTKKIKFADTIKKIEKFKNKYKNFNYKL</sequence>
<accession>A0AAU7QRA1</accession>
<proteinExistence type="predicted"/>
<dbReference type="InterPro" id="IPR002150">
    <property type="entry name" value="Ribosomal_bL31"/>
</dbReference>
<dbReference type="Pfam" id="PF01197">
    <property type="entry name" value="Ribosomal_L31"/>
    <property type="match status" value="1"/>
</dbReference>
<dbReference type="GO" id="GO:0005840">
    <property type="term" value="C:ribosome"/>
    <property type="evidence" value="ECO:0007669"/>
    <property type="project" value="UniProtKB-KW"/>
</dbReference>
<gene>
    <name evidence="4" type="ORF">ABNO50_00020</name>
</gene>
<keyword evidence="2 4" id="KW-0689">Ribosomal protein</keyword>
<dbReference type="InterPro" id="IPR034704">
    <property type="entry name" value="Ribosomal_bL28/bL31-like_sf"/>
</dbReference>
<dbReference type="GO" id="GO:1990904">
    <property type="term" value="C:ribonucleoprotein complex"/>
    <property type="evidence" value="ECO:0007669"/>
    <property type="project" value="UniProtKB-KW"/>
</dbReference>
<dbReference type="Gene3D" id="4.10.830.30">
    <property type="entry name" value="Ribosomal protein L31"/>
    <property type="match status" value="1"/>
</dbReference>
<dbReference type="EMBL" id="CP157894">
    <property type="protein sequence ID" value="XBT18383.1"/>
    <property type="molecule type" value="Genomic_DNA"/>
</dbReference>
<dbReference type="GO" id="GO:0006412">
    <property type="term" value="P:translation"/>
    <property type="evidence" value="ECO:0007669"/>
    <property type="project" value="InterPro"/>
</dbReference>
<evidence type="ECO:0000256" key="2">
    <source>
        <dbReference type="ARBA" id="ARBA00022980"/>
    </source>
</evidence>
<organism evidence="4">
    <name type="scientific">Candidatus Shikimatogenerans sp. Tduv</name>
    <dbReference type="NCBI Taxonomy" id="3158567"/>
    <lineage>
        <taxon>Bacteria</taxon>
        <taxon>Pseudomonadati</taxon>
        <taxon>Bacteroidota</taxon>
        <taxon>Flavobacteriia</taxon>
        <taxon>Flavobacteriales</taxon>
        <taxon>Candidatus Shikimatogenerans</taxon>
    </lineage>
</organism>